<gene>
    <name evidence="2" type="ORF">FPE_LOCUS29330</name>
</gene>
<protein>
    <submittedName>
        <fullName evidence="2">Uncharacterized protein</fullName>
    </submittedName>
</protein>
<evidence type="ECO:0000313" key="3">
    <source>
        <dbReference type="Proteomes" id="UP000834106"/>
    </source>
</evidence>
<dbReference type="AlphaFoldDB" id="A0AAD2EBR4"/>
<name>A0AAD2EBR4_9LAMI</name>
<keyword evidence="3" id="KW-1185">Reference proteome</keyword>
<dbReference type="Gene3D" id="1.10.8.60">
    <property type="match status" value="1"/>
</dbReference>
<dbReference type="InterPro" id="IPR027417">
    <property type="entry name" value="P-loop_NTPase"/>
</dbReference>
<evidence type="ECO:0000256" key="1">
    <source>
        <dbReference type="SAM" id="MobiDB-lite"/>
    </source>
</evidence>
<dbReference type="Gene3D" id="3.40.50.300">
    <property type="entry name" value="P-loop containing nucleotide triphosphate hydrolases"/>
    <property type="match status" value="1"/>
</dbReference>
<evidence type="ECO:0000313" key="2">
    <source>
        <dbReference type="EMBL" id="CAI9781900.1"/>
    </source>
</evidence>
<reference evidence="2" key="1">
    <citation type="submission" date="2023-05" db="EMBL/GenBank/DDBJ databases">
        <authorList>
            <person name="Huff M."/>
        </authorList>
    </citation>
    <scope>NUCLEOTIDE SEQUENCE</scope>
</reference>
<dbReference type="GO" id="GO:0016887">
    <property type="term" value="F:ATP hydrolysis activity"/>
    <property type="evidence" value="ECO:0007669"/>
    <property type="project" value="InterPro"/>
</dbReference>
<dbReference type="InterPro" id="IPR055278">
    <property type="entry name" value="CDC48c"/>
</dbReference>
<dbReference type="EMBL" id="OU503053">
    <property type="protein sequence ID" value="CAI9781900.1"/>
    <property type="molecule type" value="Genomic_DNA"/>
</dbReference>
<feature type="compositionally biased region" description="Basic residues" evidence="1">
    <location>
        <begin position="149"/>
        <end position="161"/>
    </location>
</feature>
<sequence>MDNALLQPQRFGKPLYVPLPNPDEHGLILTALGRKKRIDVNVDLMAIESDSACKISVEPTYLLCHTQLTQPNIKTPIPPSNPLKREIFSASKQNFLPAATGGDFEAIEESGYRRRCFANLLIVPEGELRQPFTGIKLSNDSKTETKGQFCRKKTMATRRPRIPSAPSSAH</sequence>
<dbReference type="PANTHER" id="PTHR48470">
    <property type="entry name" value="CELL DIVISION CONTROL PROTEIN 48 C ISOFORM 1"/>
    <property type="match status" value="1"/>
</dbReference>
<organism evidence="2 3">
    <name type="scientific">Fraxinus pennsylvanica</name>
    <dbReference type="NCBI Taxonomy" id="56036"/>
    <lineage>
        <taxon>Eukaryota</taxon>
        <taxon>Viridiplantae</taxon>
        <taxon>Streptophyta</taxon>
        <taxon>Embryophyta</taxon>
        <taxon>Tracheophyta</taxon>
        <taxon>Spermatophyta</taxon>
        <taxon>Magnoliopsida</taxon>
        <taxon>eudicotyledons</taxon>
        <taxon>Gunneridae</taxon>
        <taxon>Pentapetalae</taxon>
        <taxon>asterids</taxon>
        <taxon>lamiids</taxon>
        <taxon>Lamiales</taxon>
        <taxon>Oleaceae</taxon>
        <taxon>Oleeae</taxon>
        <taxon>Fraxinus</taxon>
    </lineage>
</organism>
<proteinExistence type="predicted"/>
<dbReference type="PANTHER" id="PTHR48470:SF1">
    <property type="entry name" value="CELL DIVISION CONTROL PROTEIN 48 C ISOFORM 1"/>
    <property type="match status" value="1"/>
</dbReference>
<accession>A0AAD2EBR4</accession>
<feature type="region of interest" description="Disordered" evidence="1">
    <location>
        <begin position="139"/>
        <end position="170"/>
    </location>
</feature>
<dbReference type="Proteomes" id="UP000834106">
    <property type="component" value="Chromosome 18"/>
</dbReference>